<dbReference type="EMBL" id="CP059851">
    <property type="protein sequence ID" value="QMW21481.1"/>
    <property type="molecule type" value="Genomic_DNA"/>
</dbReference>
<evidence type="ECO:0000313" key="1">
    <source>
        <dbReference type="EMBL" id="QMW21481.1"/>
    </source>
</evidence>
<organism evidence="1 2">
    <name type="scientific">Sandaracinobacteroides saxicola</name>
    <dbReference type="NCBI Taxonomy" id="2759707"/>
    <lineage>
        <taxon>Bacteria</taxon>
        <taxon>Pseudomonadati</taxon>
        <taxon>Pseudomonadota</taxon>
        <taxon>Alphaproteobacteria</taxon>
        <taxon>Sphingomonadales</taxon>
        <taxon>Sphingosinicellaceae</taxon>
        <taxon>Sandaracinobacteroides</taxon>
    </lineage>
</organism>
<reference evidence="1 2" key="1">
    <citation type="submission" date="2020-07" db="EMBL/GenBank/DDBJ databases">
        <title>Complete genome sequence for Sandaracinobacter sp. M6.</title>
        <authorList>
            <person name="Tang Y."/>
            <person name="Liu Q."/>
            <person name="Guo Z."/>
            <person name="Lei P."/>
            <person name="Huang B."/>
        </authorList>
    </citation>
    <scope>NUCLEOTIDE SEQUENCE [LARGE SCALE GENOMIC DNA]</scope>
    <source>
        <strain evidence="1 2">M6</strain>
    </source>
</reference>
<name>A0A7G5IDN9_9SPHN</name>
<dbReference type="SUPFAM" id="SSF101738">
    <property type="entry name" value="SspB-like"/>
    <property type="match status" value="1"/>
</dbReference>
<gene>
    <name evidence="1" type="ORF">H3309_08545</name>
</gene>
<protein>
    <recommendedName>
        <fullName evidence="3">Stringent starvation protein B</fullName>
    </recommendedName>
</protein>
<dbReference type="Gene3D" id="2.30.30.220">
    <property type="entry name" value="SspB-like"/>
    <property type="match status" value="1"/>
</dbReference>
<dbReference type="Proteomes" id="UP000515292">
    <property type="component" value="Chromosome"/>
</dbReference>
<keyword evidence="2" id="KW-1185">Reference proteome</keyword>
<accession>A0A7G5IDN9</accession>
<dbReference type="InterPro" id="IPR007481">
    <property type="entry name" value="SspB"/>
</dbReference>
<sequence>MAEPPETPDTPDSLIAYDEIVQDSLRGVVRRVLRDVEAGGGLPGAHHFFIAFRTRFPGVEMPKHLLERYPEEMTIVLQHRYWDLAVTDDWFEVGLTFNQVPAKLHVPFAAVSGFVDPAVNFALQFQVNEPAPEPAKPEPVAEAGSNVVSFDFKRKK</sequence>
<dbReference type="AlphaFoldDB" id="A0A7G5IDN9"/>
<dbReference type="RefSeq" id="WP_182294330.1">
    <property type="nucleotide sequence ID" value="NZ_CP059851.1"/>
</dbReference>
<proteinExistence type="predicted"/>
<dbReference type="KEGG" id="sand:H3309_08545"/>
<dbReference type="Pfam" id="PF04386">
    <property type="entry name" value="SspB"/>
    <property type="match status" value="1"/>
</dbReference>
<dbReference type="InterPro" id="IPR036760">
    <property type="entry name" value="SspB-like_sf"/>
</dbReference>
<evidence type="ECO:0008006" key="3">
    <source>
        <dbReference type="Google" id="ProtNLM"/>
    </source>
</evidence>
<evidence type="ECO:0000313" key="2">
    <source>
        <dbReference type="Proteomes" id="UP000515292"/>
    </source>
</evidence>